<reference evidence="1 2" key="1">
    <citation type="journal article" date="2018" name="Nat. Biotechnol.">
        <title>A standardized bacterial taxonomy based on genome phylogeny substantially revises the tree of life.</title>
        <authorList>
            <person name="Parks D.H."/>
            <person name="Chuvochina M."/>
            <person name="Waite D.W."/>
            <person name="Rinke C."/>
            <person name="Skarshewski A."/>
            <person name="Chaumeil P.A."/>
            <person name="Hugenholtz P."/>
        </authorList>
    </citation>
    <scope>NUCLEOTIDE SEQUENCE [LARGE SCALE GENOMIC DNA]</scope>
    <source>
        <strain evidence="1">UBA11978</strain>
    </source>
</reference>
<evidence type="ECO:0008006" key="3">
    <source>
        <dbReference type="Google" id="ProtNLM"/>
    </source>
</evidence>
<evidence type="ECO:0000313" key="1">
    <source>
        <dbReference type="EMBL" id="HAW77460.1"/>
    </source>
</evidence>
<accession>A0A350P843</accession>
<protein>
    <recommendedName>
        <fullName evidence="3">DUF5824 domain-containing protein</fullName>
    </recommendedName>
</protein>
<comment type="caution">
    <text evidence="1">The sequence shown here is derived from an EMBL/GenBank/DDBJ whole genome shotgun (WGS) entry which is preliminary data.</text>
</comment>
<organism evidence="1 2">
    <name type="scientific">Alteromonas australica</name>
    <dbReference type="NCBI Taxonomy" id="589873"/>
    <lineage>
        <taxon>Bacteria</taxon>
        <taxon>Pseudomonadati</taxon>
        <taxon>Pseudomonadota</taxon>
        <taxon>Gammaproteobacteria</taxon>
        <taxon>Alteromonadales</taxon>
        <taxon>Alteromonadaceae</taxon>
        <taxon>Alteromonas/Salinimonas group</taxon>
        <taxon>Alteromonas</taxon>
    </lineage>
</organism>
<proteinExistence type="predicted"/>
<dbReference type="Proteomes" id="UP000263517">
    <property type="component" value="Unassembled WGS sequence"/>
</dbReference>
<name>A0A350P843_9ALTE</name>
<dbReference type="EMBL" id="DNAN01000605">
    <property type="protein sequence ID" value="HAW77460.1"/>
    <property type="molecule type" value="Genomic_DNA"/>
</dbReference>
<feature type="non-terminal residue" evidence="1">
    <location>
        <position position="1"/>
    </location>
</feature>
<dbReference type="AlphaFoldDB" id="A0A350P843"/>
<sequence>PLSESVKKTLREKAKGTMFTPAQLQAVYRRGQGAYLGSGSRNVPMAAWAMGRVNSVLSGKGGGRKADADIVKKARARKKGK</sequence>
<evidence type="ECO:0000313" key="2">
    <source>
        <dbReference type="Proteomes" id="UP000263517"/>
    </source>
</evidence>
<gene>
    <name evidence="1" type="ORF">DCW74_17210</name>
</gene>